<organism evidence="1 2">
    <name type="scientific">Dietzia maris</name>
    <dbReference type="NCBI Taxonomy" id="37915"/>
    <lineage>
        <taxon>Bacteria</taxon>
        <taxon>Bacillati</taxon>
        <taxon>Actinomycetota</taxon>
        <taxon>Actinomycetes</taxon>
        <taxon>Mycobacteriales</taxon>
        <taxon>Dietziaceae</taxon>
        <taxon>Dietzia</taxon>
    </lineage>
</organism>
<dbReference type="RefSeq" id="WP_317471359.1">
    <property type="nucleotide sequence ID" value="NZ_JAWLKJ010000006.1"/>
</dbReference>
<evidence type="ECO:0000313" key="1">
    <source>
        <dbReference type="EMBL" id="MDV6300888.1"/>
    </source>
</evidence>
<accession>A0AAE4R152</accession>
<gene>
    <name evidence="1" type="ORF">R3P82_17395</name>
</gene>
<dbReference type="EMBL" id="JAWLKJ010000006">
    <property type="protein sequence ID" value="MDV6300888.1"/>
    <property type="molecule type" value="Genomic_DNA"/>
</dbReference>
<comment type="caution">
    <text evidence="1">The sequence shown here is derived from an EMBL/GenBank/DDBJ whole genome shotgun (WGS) entry which is preliminary data.</text>
</comment>
<reference evidence="1" key="1">
    <citation type="submission" date="2023-10" db="EMBL/GenBank/DDBJ databases">
        <title>Development of a sustainable strategy for remediation of hydrocarbon-contaminated territories based on the waste exchange concept.</title>
        <authorList>
            <person name="Krivoruchko A."/>
        </authorList>
    </citation>
    <scope>NUCLEOTIDE SEQUENCE</scope>
    <source>
        <strain evidence="1">IEGM 1175</strain>
    </source>
</reference>
<protein>
    <submittedName>
        <fullName evidence="1">Uncharacterized protein</fullName>
    </submittedName>
</protein>
<dbReference type="AlphaFoldDB" id="A0AAE4R152"/>
<dbReference type="Proteomes" id="UP001185873">
    <property type="component" value="Unassembled WGS sequence"/>
</dbReference>
<sequence>MSFYVQHGYGKGAKIFDVAEHGSLSGVVLSPGDEDVAGLTSTVSGLQSSGLNAILDPQSYIYSTTPAGTARCHSTHGLNFRQVKWSQSAQDIAGQIDAIEAANVAVGIHGPMISPTCVQSTFTDIWTPLALQYARSAVDSWGPDRTIASVAIDEGALTNWKDIADWLDVVTSIDARGFYIVVNRAGKGYPPVPWDSTRLSNLLRLIYNLSEVNEYDVHWGYSDLEGMLGLAVGATAISSGWHYTLRQFFTSKWQPSPAGGQPPTVRMYIPALWTPLKVQEELSYVMRLSYSDEIVPPSIESIFAARSFSSWTRPEAQVQFMAQLSLEAADVVVSPDLPTRLDTIDGSLSQASSLYGRIARDGVVLPPAYAGRVANLRYALEEMRSAEGV</sequence>
<name>A0AAE4R152_9ACTN</name>
<evidence type="ECO:0000313" key="2">
    <source>
        <dbReference type="Proteomes" id="UP001185873"/>
    </source>
</evidence>
<proteinExistence type="predicted"/>